<reference evidence="1 2" key="1">
    <citation type="submission" date="2023-01" db="EMBL/GenBank/DDBJ databases">
        <authorList>
            <person name="Whitehead M."/>
        </authorList>
    </citation>
    <scope>NUCLEOTIDE SEQUENCE [LARGE SCALE GENOMIC DNA]</scope>
</reference>
<dbReference type="EMBL" id="CARXXK010000002">
    <property type="protein sequence ID" value="CAI6359494.1"/>
    <property type="molecule type" value="Genomic_DNA"/>
</dbReference>
<name>A0AAV0WTQ2_9HEMI</name>
<comment type="caution">
    <text evidence="1">The sequence shown here is derived from an EMBL/GenBank/DDBJ whole genome shotgun (WGS) entry which is preliminary data.</text>
</comment>
<evidence type="ECO:0000313" key="2">
    <source>
        <dbReference type="Proteomes" id="UP001160148"/>
    </source>
</evidence>
<proteinExistence type="predicted"/>
<keyword evidence="2" id="KW-1185">Reference proteome</keyword>
<dbReference type="AlphaFoldDB" id="A0AAV0WTQ2"/>
<protein>
    <recommendedName>
        <fullName evidence="3">Transposase</fullName>
    </recommendedName>
</protein>
<gene>
    <name evidence="1" type="ORF">MEUPH1_LOCUS14899</name>
</gene>
<dbReference type="Proteomes" id="UP001160148">
    <property type="component" value="Unassembled WGS sequence"/>
</dbReference>
<evidence type="ECO:0000313" key="1">
    <source>
        <dbReference type="EMBL" id="CAI6359494.1"/>
    </source>
</evidence>
<sequence length="122" mass="14657">MDVVMLYNILEDEADEELLLLANHFRNENDEMFSQRSREGCFSTLIQRRLIDNETRFRAYFRVSFELFNYILNVIKEDIRRRPSNRIKKPISPEEKLSVTLRFLATGESYRSLAFQFRISHS</sequence>
<evidence type="ECO:0008006" key="3">
    <source>
        <dbReference type="Google" id="ProtNLM"/>
    </source>
</evidence>
<organism evidence="1 2">
    <name type="scientific">Macrosiphum euphorbiae</name>
    <name type="common">potato aphid</name>
    <dbReference type="NCBI Taxonomy" id="13131"/>
    <lineage>
        <taxon>Eukaryota</taxon>
        <taxon>Metazoa</taxon>
        <taxon>Ecdysozoa</taxon>
        <taxon>Arthropoda</taxon>
        <taxon>Hexapoda</taxon>
        <taxon>Insecta</taxon>
        <taxon>Pterygota</taxon>
        <taxon>Neoptera</taxon>
        <taxon>Paraneoptera</taxon>
        <taxon>Hemiptera</taxon>
        <taxon>Sternorrhyncha</taxon>
        <taxon>Aphidomorpha</taxon>
        <taxon>Aphidoidea</taxon>
        <taxon>Aphididae</taxon>
        <taxon>Macrosiphini</taxon>
        <taxon>Macrosiphum</taxon>
    </lineage>
</organism>
<accession>A0AAV0WTQ2</accession>